<evidence type="ECO:0000313" key="1">
    <source>
        <dbReference type="EMBL" id="TXE14693.1"/>
    </source>
</evidence>
<dbReference type="Pfam" id="PF13970">
    <property type="entry name" value="DUF4221"/>
    <property type="match status" value="1"/>
</dbReference>
<name>A0A5C7B488_9BACT</name>
<organism evidence="1 2">
    <name type="scientific">Algoriphagus aquimarinus</name>
    <dbReference type="NCBI Taxonomy" id="237018"/>
    <lineage>
        <taxon>Bacteria</taxon>
        <taxon>Pseudomonadati</taxon>
        <taxon>Bacteroidota</taxon>
        <taxon>Cytophagia</taxon>
        <taxon>Cytophagales</taxon>
        <taxon>Cyclobacteriaceae</taxon>
        <taxon>Algoriphagus</taxon>
    </lineage>
</organism>
<accession>A0A5C7B488</accession>
<comment type="caution">
    <text evidence="1">The sequence shown here is derived from an EMBL/GenBank/DDBJ whole genome shotgun (WGS) entry which is preliminary data.</text>
</comment>
<proteinExistence type="predicted"/>
<dbReference type="AlphaFoldDB" id="A0A5C7B488"/>
<gene>
    <name evidence="1" type="ORF">ESV85_03750</name>
</gene>
<dbReference type="Proteomes" id="UP000321935">
    <property type="component" value="Unassembled WGS sequence"/>
</dbReference>
<protein>
    <submittedName>
        <fullName evidence="1">DUF4221 domain-containing protein</fullName>
    </submittedName>
</protein>
<reference evidence="1 2" key="1">
    <citation type="submission" date="2019-08" db="EMBL/GenBank/DDBJ databases">
        <title>Genomes sequence of Algoriphagus aquimarinus ACAM450.</title>
        <authorList>
            <person name="Bowman J.P."/>
        </authorList>
    </citation>
    <scope>NUCLEOTIDE SEQUENCE [LARGE SCALE GENOMIC DNA]</scope>
    <source>
        <strain evidence="1 2">ACAM 450</strain>
    </source>
</reference>
<dbReference type="InterPro" id="IPR025316">
    <property type="entry name" value="DUF4221"/>
</dbReference>
<dbReference type="EMBL" id="VORW01000001">
    <property type="protein sequence ID" value="TXE14693.1"/>
    <property type="molecule type" value="Genomic_DNA"/>
</dbReference>
<dbReference type="PROSITE" id="PS51257">
    <property type="entry name" value="PROKAR_LIPOPROTEIN"/>
    <property type="match status" value="1"/>
</dbReference>
<sequence>MRKFTLLSFLAITLLGISCSTKPEKQIPVLDLKDLIIDTLYLEKDTLTKDLGTTFNYIKRGDEESLITSKQHRFMEYSYPEGKLIRDQFYEEEGPDGIGSYLPVIFTDDTSVWFVSYQELIQADQKGKVLARYDLPADPTDRLAVNYNTMSGTKAMNINGKIIIPDVPFVLKESLLDYENWLLEFDPKDSSIDYVKFKYPSKYLQFLDDPTFATYQNGYNKNENLHLISFPADDSLLVISPNSQKWAYAGVDDHMDFLVGRTEQQGEYTAFLPNGNTSKFSWVDYDPTAQVYLREAIIRVDSETNRDQGKKPLTKLVILDKDFEKIAEVVLPFLTRGFSTPDGYYLYIGYPHSEDEVAFARLDFSKIYTTDGRDN</sequence>
<evidence type="ECO:0000313" key="2">
    <source>
        <dbReference type="Proteomes" id="UP000321935"/>
    </source>
</evidence>
<dbReference type="RefSeq" id="WP_146914888.1">
    <property type="nucleotide sequence ID" value="NZ_VORW01000001.1"/>
</dbReference>
<dbReference type="OrthoDB" id="817351at2"/>